<dbReference type="Pfam" id="PF20289">
    <property type="entry name" value="MComp1"/>
    <property type="match status" value="1"/>
</dbReference>
<evidence type="ECO:0000313" key="2">
    <source>
        <dbReference type="Proteomes" id="UP000484015"/>
    </source>
</evidence>
<proteinExistence type="predicted"/>
<evidence type="ECO:0000313" key="1">
    <source>
        <dbReference type="EMBL" id="MTW02120.1"/>
    </source>
</evidence>
<accession>A0A6L6PXE0</accession>
<dbReference type="RefSeq" id="WP_155438526.1">
    <property type="nucleotide sequence ID" value="NZ_WNLA01000004.1"/>
</dbReference>
<protein>
    <submittedName>
        <fullName evidence="1">Uncharacterized protein</fullName>
    </submittedName>
</protein>
<dbReference type="AlphaFoldDB" id="A0A6L6PXE0"/>
<sequence length="171" mass="19258">MALSIGRYTLVLGVLPDVPTAEAVREAVRRYRNQCVVARSHLNPDQSIDMQLILVGPRGSAADSDWLALALSIERDDRVARKLVWLLPDTPEEDGESYDQFIKRTFLAKPWSEPDQLGNQALDKLSDANVKVDGLSHSLVDEWKRIALDQEKTPDEIVEALVKAWEVRDLI</sequence>
<dbReference type="Proteomes" id="UP000484015">
    <property type="component" value="Unassembled WGS sequence"/>
</dbReference>
<reference evidence="1 2" key="1">
    <citation type="submission" date="2019-11" db="EMBL/GenBank/DDBJ databases">
        <title>Type strains purchased from KCTC, JCM and DSMZ.</title>
        <authorList>
            <person name="Lu H."/>
        </authorList>
    </citation>
    <scope>NUCLEOTIDE SEQUENCE [LARGE SCALE GENOMIC DNA]</scope>
    <source>
        <strain evidence="1 2">KCTC 42409</strain>
    </source>
</reference>
<dbReference type="OrthoDB" id="7061192at2"/>
<comment type="caution">
    <text evidence="1">The sequence shown here is derived from an EMBL/GenBank/DDBJ whole genome shotgun (WGS) entry which is preliminary data.</text>
</comment>
<keyword evidence="2" id="KW-1185">Reference proteome</keyword>
<name>A0A6L6PXE0_9BURK</name>
<organism evidence="1 2">
    <name type="scientific">Pseudoduganella ginsengisoli</name>
    <dbReference type="NCBI Taxonomy" id="1462440"/>
    <lineage>
        <taxon>Bacteria</taxon>
        <taxon>Pseudomonadati</taxon>
        <taxon>Pseudomonadota</taxon>
        <taxon>Betaproteobacteria</taxon>
        <taxon>Burkholderiales</taxon>
        <taxon>Oxalobacteraceae</taxon>
        <taxon>Telluria group</taxon>
        <taxon>Pseudoduganella</taxon>
    </lineage>
</organism>
<gene>
    <name evidence="1" type="ORF">GM668_08445</name>
</gene>
<dbReference type="EMBL" id="WNLA01000004">
    <property type="protein sequence ID" value="MTW02120.1"/>
    <property type="molecule type" value="Genomic_DNA"/>
</dbReference>
<dbReference type="InterPro" id="IPR046905">
    <property type="entry name" value="ABC-3C_MC1"/>
</dbReference>